<dbReference type="InParanoid" id="A0A0C3HKI2"/>
<evidence type="ECO:0000256" key="1">
    <source>
        <dbReference type="SAM" id="MobiDB-lite"/>
    </source>
</evidence>
<feature type="compositionally biased region" description="Pro residues" evidence="1">
    <location>
        <begin position="305"/>
        <end position="320"/>
    </location>
</feature>
<dbReference type="STRING" id="913774.A0A0C3HKI2"/>
<dbReference type="EMBL" id="KN832873">
    <property type="protein sequence ID" value="KIN03580.1"/>
    <property type="molecule type" value="Genomic_DNA"/>
</dbReference>
<feature type="signal peptide" evidence="2">
    <location>
        <begin position="1"/>
        <end position="24"/>
    </location>
</feature>
<keyword evidence="2" id="KW-0732">Signal</keyword>
<feature type="region of interest" description="Disordered" evidence="1">
    <location>
        <begin position="280"/>
        <end position="400"/>
    </location>
</feature>
<reference evidence="3 4" key="1">
    <citation type="submission" date="2014-04" db="EMBL/GenBank/DDBJ databases">
        <authorList>
            <consortium name="DOE Joint Genome Institute"/>
            <person name="Kuo A."/>
            <person name="Martino E."/>
            <person name="Perotto S."/>
            <person name="Kohler A."/>
            <person name="Nagy L.G."/>
            <person name="Floudas D."/>
            <person name="Copeland A."/>
            <person name="Barry K.W."/>
            <person name="Cichocki N."/>
            <person name="Veneault-Fourrey C."/>
            <person name="LaButti K."/>
            <person name="Lindquist E.A."/>
            <person name="Lipzen A."/>
            <person name="Lundell T."/>
            <person name="Morin E."/>
            <person name="Murat C."/>
            <person name="Sun H."/>
            <person name="Tunlid A."/>
            <person name="Henrissat B."/>
            <person name="Grigoriev I.V."/>
            <person name="Hibbett D.S."/>
            <person name="Martin F."/>
            <person name="Nordberg H.P."/>
            <person name="Cantor M.N."/>
            <person name="Hua S.X."/>
        </authorList>
    </citation>
    <scope>NUCLEOTIDE SEQUENCE [LARGE SCALE GENOMIC DNA]</scope>
    <source>
        <strain evidence="3 4">Zn</strain>
    </source>
</reference>
<feature type="compositionally biased region" description="Low complexity" evidence="1">
    <location>
        <begin position="352"/>
        <end position="400"/>
    </location>
</feature>
<sequence length="698" mass="71173">MWFSVRSSKLSLILFLLRCDLSRADNAPVPSVNSTTTHTTSTSHSSSSLSLSSSSSASSSTTTSSTTVTTSTTTTEPPSTITSAPTFPWGTQILPDNTCSVLESDGSFQYTPCNIFAGTVLLSYFPENSGNVTYPSTYYDPTLSLTLTSPSLYMVVNTLTGDNSCGPLGPTYTSAIISMDLTDVFTLMPFADHTVTTRMGPPQQLTLSDIENGCPGTYATFSTDGAFLNTHPVYGPYNRCHPRFVYPVQLKRLGYPYWMHCSNDDYELGLFDPPGAVPPVSGLLPQTTPAAPVLPTTTPANTIPTPSPSQPSNTSPPQPVITPSSTSSSTTSTTTTSTSNDADPEAPSDPVLQQESSQDPPSDPPSTTQTTPSQTTLSSQSTQPQNVITPPSIPSPTSATPIAVVGTGTIKAIPGSSGVILPNGSTAQPGTTATLTDSHSQPVVVVVATSGIQISSVSGSSTFIPNPTIAPVPIATIGNTVISAAPGATSVVIGTETAFLSGPPVTVGGSVFSLAPTAVVVVGTDGKSSNAFALPTFGTPPPSPSTFKIDGMLVTVPVGATTIVIGDQTITNGGSLITLSNHDVLSLGPSGLIIQMPSGLVSTVTVPPSPVAYAIDATTSSTSKGIASIIASMGGLGNTTASSPPNQPPASQSTTGASTQATTGPPAQITGNSGSHLDITKALVWMAGCLLLGSVQWM</sequence>
<dbReference type="AlphaFoldDB" id="A0A0C3HKI2"/>
<evidence type="ECO:0000313" key="3">
    <source>
        <dbReference type="EMBL" id="KIN03580.1"/>
    </source>
</evidence>
<evidence type="ECO:0000256" key="2">
    <source>
        <dbReference type="SAM" id="SignalP"/>
    </source>
</evidence>
<dbReference type="PANTHER" id="PTHR23361:SF19">
    <property type="entry name" value="IPT_TIG DOMAIN-CONTAINING PROTEIN-RELATED"/>
    <property type="match status" value="1"/>
</dbReference>
<feature type="region of interest" description="Disordered" evidence="1">
    <location>
        <begin position="637"/>
        <end position="672"/>
    </location>
</feature>
<evidence type="ECO:0000313" key="4">
    <source>
        <dbReference type="Proteomes" id="UP000054321"/>
    </source>
</evidence>
<feature type="chain" id="PRO_5002165434" evidence="2">
    <location>
        <begin position="25"/>
        <end position="698"/>
    </location>
</feature>
<dbReference type="OrthoDB" id="3944128at2759"/>
<dbReference type="Proteomes" id="UP000054321">
    <property type="component" value="Unassembled WGS sequence"/>
</dbReference>
<feature type="compositionally biased region" description="Low complexity" evidence="1">
    <location>
        <begin position="324"/>
        <end position="339"/>
    </location>
</feature>
<proteinExistence type="predicted"/>
<dbReference type="HOGENOM" id="CLU_394873_0_0_1"/>
<organism evidence="3 4">
    <name type="scientific">Oidiodendron maius (strain Zn)</name>
    <dbReference type="NCBI Taxonomy" id="913774"/>
    <lineage>
        <taxon>Eukaryota</taxon>
        <taxon>Fungi</taxon>
        <taxon>Dikarya</taxon>
        <taxon>Ascomycota</taxon>
        <taxon>Pezizomycotina</taxon>
        <taxon>Leotiomycetes</taxon>
        <taxon>Leotiomycetes incertae sedis</taxon>
        <taxon>Myxotrichaceae</taxon>
        <taxon>Oidiodendron</taxon>
    </lineage>
</organism>
<accession>A0A0C3HKI2</accession>
<protein>
    <submittedName>
        <fullName evidence="3">Uncharacterized protein</fullName>
    </submittedName>
</protein>
<feature type="region of interest" description="Disordered" evidence="1">
    <location>
        <begin position="28"/>
        <end position="89"/>
    </location>
</feature>
<keyword evidence="4" id="KW-1185">Reference proteome</keyword>
<feature type="compositionally biased region" description="Low complexity" evidence="1">
    <location>
        <begin position="638"/>
        <end position="668"/>
    </location>
</feature>
<name>A0A0C3HKI2_OIDMZ</name>
<feature type="compositionally biased region" description="Low complexity" evidence="1">
    <location>
        <begin position="30"/>
        <end position="86"/>
    </location>
</feature>
<gene>
    <name evidence="3" type="ORF">OIDMADRAFT_143131</name>
</gene>
<dbReference type="PANTHER" id="PTHR23361">
    <property type="entry name" value="MUCIN"/>
    <property type="match status" value="1"/>
</dbReference>
<feature type="compositionally biased region" description="Low complexity" evidence="1">
    <location>
        <begin position="283"/>
        <end position="304"/>
    </location>
</feature>
<reference evidence="4" key="2">
    <citation type="submission" date="2015-01" db="EMBL/GenBank/DDBJ databases">
        <title>Evolutionary Origins and Diversification of the Mycorrhizal Mutualists.</title>
        <authorList>
            <consortium name="DOE Joint Genome Institute"/>
            <consortium name="Mycorrhizal Genomics Consortium"/>
            <person name="Kohler A."/>
            <person name="Kuo A."/>
            <person name="Nagy L.G."/>
            <person name="Floudas D."/>
            <person name="Copeland A."/>
            <person name="Barry K.W."/>
            <person name="Cichocki N."/>
            <person name="Veneault-Fourrey C."/>
            <person name="LaButti K."/>
            <person name="Lindquist E.A."/>
            <person name="Lipzen A."/>
            <person name="Lundell T."/>
            <person name="Morin E."/>
            <person name="Murat C."/>
            <person name="Riley R."/>
            <person name="Ohm R."/>
            <person name="Sun H."/>
            <person name="Tunlid A."/>
            <person name="Henrissat B."/>
            <person name="Grigoriev I.V."/>
            <person name="Hibbett D.S."/>
            <person name="Martin F."/>
        </authorList>
    </citation>
    <scope>NUCLEOTIDE SEQUENCE [LARGE SCALE GENOMIC DNA]</scope>
    <source>
        <strain evidence="4">Zn</strain>
    </source>
</reference>